<accession>A0A8T0JLH4</accession>
<dbReference type="PANTHER" id="PTHR33018">
    <property type="entry name" value="OS10G0338966 PROTEIN-RELATED"/>
    <property type="match status" value="1"/>
</dbReference>
<evidence type="ECO:0000313" key="3">
    <source>
        <dbReference type="Proteomes" id="UP000743370"/>
    </source>
</evidence>
<gene>
    <name evidence="2" type="ORF">HKW66_Vig0241700</name>
</gene>
<organism evidence="2 3">
    <name type="scientific">Phaseolus angularis</name>
    <name type="common">Azuki bean</name>
    <name type="synonym">Vigna angularis</name>
    <dbReference type="NCBI Taxonomy" id="3914"/>
    <lineage>
        <taxon>Eukaryota</taxon>
        <taxon>Viridiplantae</taxon>
        <taxon>Streptophyta</taxon>
        <taxon>Embryophyta</taxon>
        <taxon>Tracheophyta</taxon>
        <taxon>Spermatophyta</taxon>
        <taxon>Magnoliopsida</taxon>
        <taxon>eudicotyledons</taxon>
        <taxon>Gunneridae</taxon>
        <taxon>Pentapetalae</taxon>
        <taxon>rosids</taxon>
        <taxon>fabids</taxon>
        <taxon>Fabales</taxon>
        <taxon>Fabaceae</taxon>
        <taxon>Papilionoideae</taxon>
        <taxon>50 kb inversion clade</taxon>
        <taxon>NPAAA clade</taxon>
        <taxon>indigoferoid/millettioid clade</taxon>
        <taxon>Phaseoleae</taxon>
        <taxon>Vigna</taxon>
    </lineage>
</organism>
<evidence type="ECO:0000313" key="2">
    <source>
        <dbReference type="EMBL" id="KAG2376540.1"/>
    </source>
</evidence>
<protein>
    <submittedName>
        <fullName evidence="2">Uncharacterized protein</fullName>
    </submittedName>
</protein>
<proteinExistence type="predicted"/>
<comment type="caution">
    <text evidence="2">The sequence shown here is derived from an EMBL/GenBank/DDBJ whole genome shotgun (WGS) entry which is preliminary data.</text>
</comment>
<dbReference type="EMBL" id="JABFOF010000010">
    <property type="protein sequence ID" value="KAG2376540.1"/>
    <property type="molecule type" value="Genomic_DNA"/>
</dbReference>
<feature type="region of interest" description="Disordered" evidence="1">
    <location>
        <begin position="1"/>
        <end position="36"/>
    </location>
</feature>
<feature type="region of interest" description="Disordered" evidence="1">
    <location>
        <begin position="88"/>
        <end position="111"/>
    </location>
</feature>
<name>A0A8T0JLH4_PHAAN</name>
<reference evidence="2 3" key="1">
    <citation type="submission" date="2020-05" db="EMBL/GenBank/DDBJ databases">
        <title>Vigna angularis (adzuki bean) Var. LongXiaoDou No. 4 denovo assembly.</title>
        <authorList>
            <person name="Xiang H."/>
        </authorList>
    </citation>
    <scope>NUCLEOTIDE SEQUENCE [LARGE SCALE GENOMIC DNA]</scope>
    <source>
        <tissue evidence="2">Leaf</tissue>
    </source>
</reference>
<evidence type="ECO:0000256" key="1">
    <source>
        <dbReference type="SAM" id="MobiDB-lite"/>
    </source>
</evidence>
<dbReference type="AlphaFoldDB" id="A0A8T0JLH4"/>
<sequence length="256" mass="29428">MAFQPKTESGFLPSSIPTDNENEYGDMRTRQGPRKSVSLEVDELTNNGSGGANGNGNLNVNANAKVAPSRVDYVQGVRMGFNEREFGMTSSRSDQTRRRCRSVTQLPDVTSHRDAGERLTMEIDPRSGAPTRAHAKKFRRYLAMLAKTRVFIVVNCWDDVPEVEKNLLWQDILECQNWNIPNNERIWNKTLSHMVVRWRDFKTRLTRLYVFAAKQNDTPCLESHDLTPPRARYELWKATWTKANDQMTSQTAQEIF</sequence>
<dbReference type="Proteomes" id="UP000743370">
    <property type="component" value="Unassembled WGS sequence"/>
</dbReference>
<dbReference type="PANTHER" id="PTHR33018:SF34">
    <property type="entry name" value="OS02G0472350 PROTEIN"/>
    <property type="match status" value="1"/>
</dbReference>